<evidence type="ECO:0000256" key="3">
    <source>
        <dbReference type="ARBA" id="ARBA00038300"/>
    </source>
</evidence>
<comment type="similarity">
    <text evidence="3">Belongs to the A9/FIL1 family.</text>
</comment>
<dbReference type="InterPro" id="IPR016140">
    <property type="entry name" value="Bifunc_inhib/LTP/seed_store"/>
</dbReference>
<gene>
    <name evidence="6" type="ORF">Tsubulata_034564</name>
</gene>
<comment type="caution">
    <text evidence="6">The sequence shown here is derived from an EMBL/GenBank/DDBJ whole genome shotgun (WGS) entry which is preliminary data.</text>
</comment>
<evidence type="ECO:0000256" key="4">
    <source>
        <dbReference type="SAM" id="SignalP"/>
    </source>
</evidence>
<dbReference type="Proteomes" id="UP001141552">
    <property type="component" value="Unassembled WGS sequence"/>
</dbReference>
<dbReference type="PANTHER" id="PTHR35501:SF3">
    <property type="entry name" value="PROTEIN YY1"/>
    <property type="match status" value="1"/>
</dbReference>
<evidence type="ECO:0000259" key="5">
    <source>
        <dbReference type="SMART" id="SM00499"/>
    </source>
</evidence>
<name>A0A9Q0F967_9ROSI</name>
<evidence type="ECO:0000313" key="7">
    <source>
        <dbReference type="Proteomes" id="UP001141552"/>
    </source>
</evidence>
<dbReference type="GO" id="GO:0005576">
    <property type="term" value="C:extracellular region"/>
    <property type="evidence" value="ECO:0007669"/>
    <property type="project" value="UniProtKB-SubCell"/>
</dbReference>
<protein>
    <recommendedName>
        <fullName evidence="5">Bifunctional inhibitor/plant lipid transfer protein/seed storage helical domain-containing protein</fullName>
    </recommendedName>
</protein>
<evidence type="ECO:0000313" key="6">
    <source>
        <dbReference type="EMBL" id="KAJ4827223.1"/>
    </source>
</evidence>
<accession>A0A9Q0F967</accession>
<proteinExistence type="inferred from homology"/>
<organism evidence="6 7">
    <name type="scientific">Turnera subulata</name>
    <dbReference type="NCBI Taxonomy" id="218843"/>
    <lineage>
        <taxon>Eukaryota</taxon>
        <taxon>Viridiplantae</taxon>
        <taxon>Streptophyta</taxon>
        <taxon>Embryophyta</taxon>
        <taxon>Tracheophyta</taxon>
        <taxon>Spermatophyta</taxon>
        <taxon>Magnoliopsida</taxon>
        <taxon>eudicotyledons</taxon>
        <taxon>Gunneridae</taxon>
        <taxon>Pentapetalae</taxon>
        <taxon>rosids</taxon>
        <taxon>fabids</taxon>
        <taxon>Malpighiales</taxon>
        <taxon>Passifloraceae</taxon>
        <taxon>Turnera</taxon>
    </lineage>
</organism>
<dbReference type="PANTHER" id="PTHR35501">
    <property type="entry name" value="PROTEIN YY1"/>
    <property type="match status" value="1"/>
</dbReference>
<dbReference type="EMBL" id="JAKUCV010006460">
    <property type="protein sequence ID" value="KAJ4827223.1"/>
    <property type="molecule type" value="Genomic_DNA"/>
</dbReference>
<keyword evidence="7" id="KW-1185">Reference proteome</keyword>
<keyword evidence="4" id="KW-0732">Signal</keyword>
<feature type="domain" description="Bifunctional inhibitor/plant lipid transfer protein/seed storage helical" evidence="5">
    <location>
        <begin position="26"/>
        <end position="86"/>
    </location>
</feature>
<feature type="signal peptide" evidence="4">
    <location>
        <begin position="1"/>
        <end position="23"/>
    </location>
</feature>
<reference evidence="6" key="2">
    <citation type="journal article" date="2023" name="Plants (Basel)">
        <title>Annotation of the Turnera subulata (Passifloraceae) Draft Genome Reveals the S-Locus Evolved after the Divergence of Turneroideae from Passifloroideae in a Stepwise Manner.</title>
        <authorList>
            <person name="Henning P.M."/>
            <person name="Roalson E.H."/>
            <person name="Mir W."/>
            <person name="McCubbin A.G."/>
            <person name="Shore J.S."/>
        </authorList>
    </citation>
    <scope>NUCLEOTIDE SEQUENCE</scope>
    <source>
        <strain evidence="6">F60SS</strain>
    </source>
</reference>
<reference evidence="6" key="1">
    <citation type="submission" date="2022-02" db="EMBL/GenBank/DDBJ databases">
        <authorList>
            <person name="Henning P.M."/>
            <person name="McCubbin A.G."/>
            <person name="Shore J.S."/>
        </authorList>
    </citation>
    <scope>NUCLEOTIDE SEQUENCE</scope>
    <source>
        <strain evidence="6">F60SS</strain>
        <tissue evidence="6">Leaves</tissue>
    </source>
</reference>
<evidence type="ECO:0000256" key="1">
    <source>
        <dbReference type="ARBA" id="ARBA00004613"/>
    </source>
</evidence>
<dbReference type="Pfam" id="PF00234">
    <property type="entry name" value="Tryp_alpha_amyl"/>
    <property type="match status" value="1"/>
</dbReference>
<comment type="subcellular location">
    <subcellularLocation>
        <location evidence="1">Secreted</location>
    </subcellularLocation>
</comment>
<feature type="chain" id="PRO_5040275847" description="Bifunctional inhibitor/plant lipid transfer protein/seed storage helical domain-containing protein" evidence="4">
    <location>
        <begin position="24"/>
        <end position="88"/>
    </location>
</feature>
<dbReference type="OrthoDB" id="1873458at2759"/>
<sequence>MHSAAVLLLLVIALGVQTQLGHSQDCSAQLSSLNVCAPYVLPGVVTPNPSSDCCNALQTVQHDCLCNTLRIAARLPTQCSLPALTCAA</sequence>
<keyword evidence="2" id="KW-0964">Secreted</keyword>
<evidence type="ECO:0000256" key="2">
    <source>
        <dbReference type="ARBA" id="ARBA00022525"/>
    </source>
</evidence>
<dbReference type="AlphaFoldDB" id="A0A9Q0F967"/>
<dbReference type="SMART" id="SM00499">
    <property type="entry name" value="AAI"/>
    <property type="match status" value="1"/>
</dbReference>
<feature type="non-terminal residue" evidence="6">
    <location>
        <position position="88"/>
    </location>
</feature>
<dbReference type="InterPro" id="IPR036312">
    <property type="entry name" value="Bifun_inhib/LTP/seed_sf"/>
</dbReference>
<dbReference type="Gene3D" id="1.10.110.10">
    <property type="entry name" value="Plant lipid-transfer and hydrophobic proteins"/>
    <property type="match status" value="1"/>
</dbReference>
<dbReference type="SUPFAM" id="SSF47699">
    <property type="entry name" value="Bifunctional inhibitor/lipid-transfer protein/seed storage 2S albumin"/>
    <property type="match status" value="1"/>
</dbReference>